<accession>A0A072PXX1</accession>
<evidence type="ECO:0000256" key="1">
    <source>
        <dbReference type="SAM" id="Coils"/>
    </source>
</evidence>
<keyword evidence="1" id="KW-0175">Coiled coil</keyword>
<evidence type="ECO:0000313" key="4">
    <source>
        <dbReference type="Proteomes" id="UP000027920"/>
    </source>
</evidence>
<feature type="compositionally biased region" description="Basic and acidic residues" evidence="2">
    <location>
        <begin position="1"/>
        <end position="10"/>
    </location>
</feature>
<name>A0A072PXX1_9EURO</name>
<dbReference type="AlphaFoldDB" id="A0A072PXX1"/>
<dbReference type="GeneID" id="25276951"/>
<keyword evidence="4" id="KW-1185">Reference proteome</keyword>
<dbReference type="Proteomes" id="UP000027920">
    <property type="component" value="Unassembled WGS sequence"/>
</dbReference>
<evidence type="ECO:0000313" key="3">
    <source>
        <dbReference type="EMBL" id="KEF60445.1"/>
    </source>
</evidence>
<reference evidence="3 4" key="1">
    <citation type="submission" date="2013-03" db="EMBL/GenBank/DDBJ databases">
        <title>The Genome Sequence of Exophiala aquamarina CBS 119918.</title>
        <authorList>
            <consortium name="The Broad Institute Genomics Platform"/>
            <person name="Cuomo C."/>
            <person name="de Hoog S."/>
            <person name="Gorbushina A."/>
            <person name="Walker B."/>
            <person name="Young S.K."/>
            <person name="Zeng Q."/>
            <person name="Gargeya S."/>
            <person name="Fitzgerald M."/>
            <person name="Haas B."/>
            <person name="Abouelleil A."/>
            <person name="Allen A.W."/>
            <person name="Alvarado L."/>
            <person name="Arachchi H.M."/>
            <person name="Berlin A.M."/>
            <person name="Chapman S.B."/>
            <person name="Gainer-Dewar J."/>
            <person name="Goldberg J."/>
            <person name="Griggs A."/>
            <person name="Gujja S."/>
            <person name="Hansen M."/>
            <person name="Howarth C."/>
            <person name="Imamovic A."/>
            <person name="Ireland A."/>
            <person name="Larimer J."/>
            <person name="McCowan C."/>
            <person name="Murphy C."/>
            <person name="Pearson M."/>
            <person name="Poon T.W."/>
            <person name="Priest M."/>
            <person name="Roberts A."/>
            <person name="Saif S."/>
            <person name="Shea T."/>
            <person name="Sisk P."/>
            <person name="Sykes S."/>
            <person name="Wortman J."/>
            <person name="Nusbaum C."/>
            <person name="Birren B."/>
        </authorList>
    </citation>
    <scope>NUCLEOTIDE SEQUENCE [LARGE SCALE GENOMIC DNA]</scope>
    <source>
        <strain evidence="3 4">CBS 119918</strain>
    </source>
</reference>
<evidence type="ECO:0000256" key="2">
    <source>
        <dbReference type="SAM" id="MobiDB-lite"/>
    </source>
</evidence>
<gene>
    <name evidence="3" type="ORF">A1O9_02006</name>
</gene>
<organism evidence="3 4">
    <name type="scientific">Exophiala aquamarina CBS 119918</name>
    <dbReference type="NCBI Taxonomy" id="1182545"/>
    <lineage>
        <taxon>Eukaryota</taxon>
        <taxon>Fungi</taxon>
        <taxon>Dikarya</taxon>
        <taxon>Ascomycota</taxon>
        <taxon>Pezizomycotina</taxon>
        <taxon>Eurotiomycetes</taxon>
        <taxon>Chaetothyriomycetidae</taxon>
        <taxon>Chaetothyriales</taxon>
        <taxon>Herpotrichiellaceae</taxon>
        <taxon>Exophiala</taxon>
    </lineage>
</organism>
<comment type="caution">
    <text evidence="3">The sequence shown here is derived from an EMBL/GenBank/DDBJ whole genome shotgun (WGS) entry which is preliminary data.</text>
</comment>
<dbReference type="RefSeq" id="XP_013263035.1">
    <property type="nucleotide sequence ID" value="XM_013407581.1"/>
</dbReference>
<dbReference type="HOGENOM" id="CLU_1468168_0_0_1"/>
<proteinExistence type="predicted"/>
<dbReference type="EMBL" id="AMGV01000002">
    <property type="protein sequence ID" value="KEF60445.1"/>
    <property type="molecule type" value="Genomic_DNA"/>
</dbReference>
<dbReference type="VEuPathDB" id="FungiDB:A1O9_02006"/>
<feature type="coiled-coil region" evidence="1">
    <location>
        <begin position="73"/>
        <end position="100"/>
    </location>
</feature>
<feature type="region of interest" description="Disordered" evidence="2">
    <location>
        <begin position="1"/>
        <end position="28"/>
    </location>
</feature>
<protein>
    <submittedName>
        <fullName evidence="3">Uncharacterized protein</fullName>
    </submittedName>
</protein>
<sequence>MASKRSRDDPGLDDEVASPQSKAENKRRRTALACAPLRWAETNLLVLSENGIRLRIPPAHDLNECNRRKRSYLSTLEDRLKIVESALENVQGQLHEMRHREDSGSGESSGSSCQNITNSILLQDSEKESEQVDAMGAVVFVNEEESGFFGMPPQVLPVFLLSNNRAIIQYRISTSNITGCKKQQ</sequence>